<keyword evidence="1" id="KW-0472">Membrane</keyword>
<evidence type="ECO:0000313" key="3">
    <source>
        <dbReference type="Proteomes" id="UP001210678"/>
    </source>
</evidence>
<feature type="transmembrane region" description="Helical" evidence="1">
    <location>
        <begin position="69"/>
        <end position="93"/>
    </location>
</feature>
<feature type="transmembrane region" description="Helical" evidence="1">
    <location>
        <begin position="6"/>
        <end position="29"/>
    </location>
</feature>
<dbReference type="EMBL" id="JAQLOI010000003">
    <property type="protein sequence ID" value="MDB1125176.1"/>
    <property type="molecule type" value="Genomic_DNA"/>
</dbReference>
<comment type="caution">
    <text evidence="2">The sequence shown here is derived from an EMBL/GenBank/DDBJ whole genome shotgun (WGS) entry which is preliminary data.</text>
</comment>
<reference evidence="2 3" key="1">
    <citation type="submission" date="2023-01" db="EMBL/GenBank/DDBJ databases">
        <title>Vibrio sp. KJ40-1 sp.nov, isolated from marine algae.</title>
        <authorList>
            <person name="Butt M."/>
            <person name="Kim J.M.J."/>
            <person name="Jeon C.O.C."/>
        </authorList>
    </citation>
    <scope>NUCLEOTIDE SEQUENCE [LARGE SCALE GENOMIC DNA]</scope>
    <source>
        <strain evidence="2 3">KJ40-1</strain>
    </source>
</reference>
<evidence type="ECO:0000256" key="1">
    <source>
        <dbReference type="SAM" id="Phobius"/>
    </source>
</evidence>
<feature type="transmembrane region" description="Helical" evidence="1">
    <location>
        <begin position="41"/>
        <end position="63"/>
    </location>
</feature>
<dbReference type="Proteomes" id="UP001210678">
    <property type="component" value="Unassembled WGS sequence"/>
</dbReference>
<dbReference type="RefSeq" id="WP_272138641.1">
    <property type="nucleotide sequence ID" value="NZ_JAQLOI010000003.1"/>
</dbReference>
<organism evidence="2 3">
    <name type="scientific">Vibrio algarum</name>
    <dbReference type="NCBI Taxonomy" id="3020714"/>
    <lineage>
        <taxon>Bacteria</taxon>
        <taxon>Pseudomonadati</taxon>
        <taxon>Pseudomonadota</taxon>
        <taxon>Gammaproteobacteria</taxon>
        <taxon>Vibrionales</taxon>
        <taxon>Vibrionaceae</taxon>
        <taxon>Vibrio</taxon>
    </lineage>
</organism>
<proteinExistence type="predicted"/>
<accession>A0ABT4YUE6</accession>
<keyword evidence="1" id="KW-1133">Transmembrane helix</keyword>
<keyword evidence="3" id="KW-1185">Reference proteome</keyword>
<evidence type="ECO:0000313" key="2">
    <source>
        <dbReference type="EMBL" id="MDB1125176.1"/>
    </source>
</evidence>
<keyword evidence="1" id="KW-0812">Transmembrane</keyword>
<gene>
    <name evidence="2" type="ORF">PGX00_16620</name>
</gene>
<protein>
    <submittedName>
        <fullName evidence="2">Uncharacterized protein</fullName>
    </submittedName>
</protein>
<name>A0ABT4YUE6_9VIBR</name>
<sequence>MRLVNYDWLYYVVVGFILGGGAAYLHAYLKVQSAKLKWYELFATVFIFITVVLMAQTVIASFNEGESRAAWLTIVFVGLPVVIITLSVTRSFLRRVSSNLSS</sequence>